<proteinExistence type="evidence at transcript level"/>
<feature type="signal peptide" evidence="1">
    <location>
        <begin position="1"/>
        <end position="18"/>
    </location>
</feature>
<accession>E9L082</accession>
<keyword evidence="1" id="KW-0732">Signal</keyword>
<evidence type="ECO:0000256" key="1">
    <source>
        <dbReference type="SAM" id="SignalP"/>
    </source>
</evidence>
<dbReference type="EMBL" id="HM449810">
    <property type="protein sequence ID" value="ADW95348.1"/>
    <property type="molecule type" value="mRNA"/>
</dbReference>
<feature type="chain" id="PRO_5003243095" evidence="1">
    <location>
        <begin position="19"/>
        <end position="118"/>
    </location>
</feature>
<sequence>MKYLAIFSLLLCLAVANAQVYKARGLELKEYDEKSMGDNGLEEDKAETAVLRALVELLSDESASRGLELKEYDEKSMGDNGLKEDKAETAVLRALVELLPQVYGRRPNKPSLFGMFGR</sequence>
<dbReference type="AlphaFoldDB" id="E9L082"/>
<name>E9L082_PARLI</name>
<reference evidence="2" key="1">
    <citation type="journal article" date="2010" name="PLoS Genet.">
        <title>Ancestral regulatory circuits governing ectoderm patterning downstream of Nodal and BMP2/4 revealed by gene regulatory network analysis in an echinoderm.</title>
        <authorList>
            <person name="Saudemont A."/>
            <person name="Haillot E."/>
            <person name="Mekpoh F."/>
            <person name="Bessodes N."/>
            <person name="Quirin M."/>
            <person name="Lapraz F."/>
            <person name="Duboc V."/>
            <person name="Rottinger E."/>
            <person name="Range R."/>
            <person name="Oisel A."/>
            <person name="Besnardeau L."/>
            <person name="Wincker P."/>
            <person name="Lepage T."/>
        </authorList>
    </citation>
    <scope>NUCLEOTIDE SEQUENCE</scope>
</reference>
<organism evidence="2">
    <name type="scientific">Paracentrotus lividus</name>
    <name type="common">Common sea urchin</name>
    <dbReference type="NCBI Taxonomy" id="7656"/>
    <lineage>
        <taxon>Eukaryota</taxon>
        <taxon>Metazoa</taxon>
        <taxon>Echinodermata</taxon>
        <taxon>Eleutherozoa</taxon>
        <taxon>Echinozoa</taxon>
        <taxon>Echinoidea</taxon>
        <taxon>Euechinoidea</taxon>
        <taxon>Echinacea</taxon>
        <taxon>Camarodonta</taxon>
        <taxon>Echinidea</taxon>
        <taxon>Echinidae</taxon>
        <taxon>Paracentrotus</taxon>
    </lineage>
</organism>
<protein>
    <submittedName>
        <fullName evidence="2">Uncharacterized protein</fullName>
    </submittedName>
</protein>
<evidence type="ECO:0000313" key="2">
    <source>
        <dbReference type="EMBL" id="ADW95348.1"/>
    </source>
</evidence>